<comment type="subcellular location">
    <subcellularLocation>
        <location evidence="1 6">Cell membrane</location>
        <topology evidence="1 6">Multi-pass membrane protein</topology>
    </subcellularLocation>
</comment>
<keyword evidence="5 6" id="KW-0472">Membrane</keyword>
<dbReference type="EMBL" id="JAVRBK010000001">
    <property type="protein sequence ID" value="KAK5650462.1"/>
    <property type="molecule type" value="Genomic_DNA"/>
</dbReference>
<comment type="caution">
    <text evidence="7">The sequence shown here is derived from an EMBL/GenBank/DDBJ whole genome shotgun (WGS) entry which is preliminary data.</text>
</comment>
<comment type="function">
    <text evidence="6">Gustatory receptor which mediates acceptance or avoidance behavior, depending on its substrates.</text>
</comment>
<comment type="similarity">
    <text evidence="6">Belongs to the insect chemoreceptor superfamily. Gustatory receptor (GR) family.</text>
</comment>
<protein>
    <recommendedName>
        <fullName evidence="6">Gustatory receptor</fullName>
    </recommendedName>
</protein>
<evidence type="ECO:0000256" key="2">
    <source>
        <dbReference type="ARBA" id="ARBA00022475"/>
    </source>
</evidence>
<comment type="caution">
    <text evidence="6">Lacks conserved residue(s) required for the propagation of feature annotation.</text>
</comment>
<evidence type="ECO:0000313" key="8">
    <source>
        <dbReference type="Proteomes" id="UP001329430"/>
    </source>
</evidence>
<name>A0AAN7ZTD1_9COLE</name>
<dbReference type="AlphaFoldDB" id="A0AAN7ZTD1"/>
<keyword evidence="3 6" id="KW-0812">Transmembrane</keyword>
<gene>
    <name evidence="7" type="ORF">RI129_001491</name>
</gene>
<keyword evidence="6" id="KW-0675">Receptor</keyword>
<evidence type="ECO:0000256" key="3">
    <source>
        <dbReference type="ARBA" id="ARBA00022692"/>
    </source>
</evidence>
<evidence type="ECO:0000256" key="6">
    <source>
        <dbReference type="RuleBase" id="RU363108"/>
    </source>
</evidence>
<accession>A0AAN7ZTD1</accession>
<dbReference type="GO" id="GO:0007165">
    <property type="term" value="P:signal transduction"/>
    <property type="evidence" value="ECO:0007669"/>
    <property type="project" value="UniProtKB-KW"/>
</dbReference>
<feature type="transmembrane region" description="Helical" evidence="6">
    <location>
        <begin position="92"/>
        <end position="111"/>
    </location>
</feature>
<feature type="transmembrane region" description="Helical" evidence="6">
    <location>
        <begin position="177"/>
        <end position="197"/>
    </location>
</feature>
<dbReference type="GO" id="GO:0005886">
    <property type="term" value="C:plasma membrane"/>
    <property type="evidence" value="ECO:0007669"/>
    <property type="project" value="UniProtKB-SubCell"/>
</dbReference>
<keyword evidence="2 6" id="KW-1003">Cell membrane</keyword>
<keyword evidence="4 6" id="KW-1133">Transmembrane helix</keyword>
<dbReference type="InterPro" id="IPR013604">
    <property type="entry name" value="7TM_chemorcpt"/>
</dbReference>
<dbReference type="Pfam" id="PF08395">
    <property type="entry name" value="7tm_7"/>
    <property type="match status" value="1"/>
</dbReference>
<evidence type="ECO:0000313" key="7">
    <source>
        <dbReference type="EMBL" id="KAK5650462.1"/>
    </source>
</evidence>
<feature type="transmembrane region" description="Helical" evidence="6">
    <location>
        <begin position="145"/>
        <end position="170"/>
    </location>
</feature>
<evidence type="ECO:0000256" key="1">
    <source>
        <dbReference type="ARBA" id="ARBA00004651"/>
    </source>
</evidence>
<organism evidence="7 8">
    <name type="scientific">Pyrocoelia pectoralis</name>
    <dbReference type="NCBI Taxonomy" id="417401"/>
    <lineage>
        <taxon>Eukaryota</taxon>
        <taxon>Metazoa</taxon>
        <taxon>Ecdysozoa</taxon>
        <taxon>Arthropoda</taxon>
        <taxon>Hexapoda</taxon>
        <taxon>Insecta</taxon>
        <taxon>Pterygota</taxon>
        <taxon>Neoptera</taxon>
        <taxon>Endopterygota</taxon>
        <taxon>Coleoptera</taxon>
        <taxon>Polyphaga</taxon>
        <taxon>Elateriformia</taxon>
        <taxon>Elateroidea</taxon>
        <taxon>Lampyridae</taxon>
        <taxon>Lampyrinae</taxon>
        <taxon>Pyrocoelia</taxon>
    </lineage>
</organism>
<dbReference type="Proteomes" id="UP001329430">
    <property type="component" value="Chromosome 1"/>
</dbReference>
<keyword evidence="6" id="KW-0807">Transducer</keyword>
<proteinExistence type="inferred from homology"/>
<dbReference type="GO" id="GO:0050909">
    <property type="term" value="P:sensory perception of taste"/>
    <property type="evidence" value="ECO:0007669"/>
    <property type="project" value="InterPro"/>
</dbReference>
<feature type="transmembrane region" description="Helical" evidence="6">
    <location>
        <begin position="381"/>
        <end position="399"/>
    </location>
</feature>
<keyword evidence="8" id="KW-1185">Reference proteome</keyword>
<sequence length="400" mass="46022">MSAINKKTKEPQIAFEDRKSLKPDIVLKVINGISQIICLTIPNVYNYNGLSVWYILYSLVLISLLFLLLYWTIKLKFDGYYNFVDKTCVIDLLVMSCYTISNSVAMFYTVIFQRKNLVTAIRFIEELSNLYEMPVILKSFNDTKVFLVLVVLLHSCFGGILTASIVLCCLKIEYFNIIFSIIYLVNLYVVVITTLQIQNFAVILRNRYKILNENLLTTVQDTKNAQNLRDNQRSIVQYLKIYDKLCDIQDCFNGILGLPIYCLSWLIPAQSLQTINFVLEYKLKLDGISISINYVEVLWSSSLTITGLICAFVIAFFTNQVKKESHATASISYQYLLDIPSRSSNVYVIGIRDYLLHLTHQVRYRNACFNASGGFIVDISFMSRMLVMILSHIVMLLQFD</sequence>
<evidence type="ECO:0000256" key="5">
    <source>
        <dbReference type="ARBA" id="ARBA00023136"/>
    </source>
</evidence>
<reference evidence="7 8" key="1">
    <citation type="journal article" date="2024" name="Insects">
        <title>An Improved Chromosome-Level Genome Assembly of the Firefly Pyrocoelia pectoralis.</title>
        <authorList>
            <person name="Fu X."/>
            <person name="Meyer-Rochow V.B."/>
            <person name="Ballantyne L."/>
            <person name="Zhu X."/>
        </authorList>
    </citation>
    <scope>NUCLEOTIDE SEQUENCE [LARGE SCALE GENOMIC DNA]</scope>
    <source>
        <strain evidence="7">XCY_ONT2</strain>
    </source>
</reference>
<evidence type="ECO:0000256" key="4">
    <source>
        <dbReference type="ARBA" id="ARBA00022989"/>
    </source>
</evidence>
<feature type="transmembrane region" description="Helical" evidence="6">
    <location>
        <begin position="51"/>
        <end position="71"/>
    </location>
</feature>
<feature type="transmembrane region" description="Helical" evidence="6">
    <location>
        <begin position="297"/>
        <end position="317"/>
    </location>
</feature>